<proteinExistence type="predicted"/>
<keyword evidence="2" id="KW-1185">Reference proteome</keyword>
<dbReference type="Proteomes" id="UP001064048">
    <property type="component" value="Chromosome 15"/>
</dbReference>
<evidence type="ECO:0000313" key="1">
    <source>
        <dbReference type="EMBL" id="KAI8440754.1"/>
    </source>
</evidence>
<protein>
    <submittedName>
        <fullName evidence="1">Uncharacterized protein</fullName>
    </submittedName>
</protein>
<accession>A0ACC0KWP9</accession>
<sequence length="1317" mass="147248">MGVGLVPLEFTECLADSPHFRENLLRHEKELDRTSQQVKRLIKEVKDVVHAAKRLGAAQLALAGSMEQFEFACIGASMTEDERVISHSLHHFARLMRTIEDERERMLGRAHEQIIAPLERFRKEHIGAVKEGKKKFDKKTAKFCQSQERTLSLSTKKQENVFQEADAAMDMAERDFCQASLEYVFQLQAVREREKFELVETLLGFVFSWWTFHHTAHDVHHDAEPLMRDLQLRIQRTRTNFEETSKQTESLMKKMMEVRQMVTLTGLTGRSVLQNKEVEAEEGGEGGDGAPQGGRAGYLYLMEKSVRHGVEQTLLLTAPAESVCLCGARRAADSERRFCWDALPADRDRAALTLQALSERDRAAWLRVISHQVRVCEGGRADRDRDRAALTLQALSERDRAAWLRVISHQVRVCEGGRADRDRAALTLQALSERDRAAWLRVISHQVRVCEGGRADRDRAALTLQALSERDRAAWLRVISHQVRVCEGGRADRDRAALTLQALSERDRAAWLRVISHQVRVCEGGRADRDRAALTLQALSERDRAAWLRVISHQVRVCEGGRADRDRAALTLQALSERDRAAWLRVISHQVRVCEGGRADRDRDRAALTLQALSERDRAAWLRVISHQVRVCEGGRADRDRDRAALTLQALSERDRAAWLRVISHQVRVCEGGRADRDRAALTLQALSERDRAAWLRVISHQVRVWRAGRRDRDRAALTLQALSERDRAAWLRVISHQVRVCEGGRADRDRAALTLQALSERDRAAWLRVISHQVRVCEGGRADRDRAALTLQALSERDRAAWLRVISHQVRVCEGGRADRDRAALTLQALSERDRAAWLRVISHQVRVCEGGRADRDRAALTLQALSERDRAAWLRVISHQSGGLAAAGGALRGAAGEAAGALDDAGFAFVRRIIAVLEERGLEEQGLYRWRGWWRARRTRGCRRRCTTRWKLERGVERVAAVAALVAQLPARNLAMLRVVLAHLRRVAARADRNLMTRANLAVCVAPTLLRAPRESVAAILDLKFYNVLVETLLDHYDQILLEPPSPSPAQNGLGEREKPCEIRMRGSCARECAPARAHLPRRLTLGPEVQHQALRSFYSDEGELPPPTSFDLSLEALALRWPWSVAQVAGATCAPPPPRHLAARANHSAARRINTGAPPPPPQASPSPAPLPSALLTRADCVSVSTFHNKFSNLQQFCSHNFALRGPVQQQLGGVCVVVQRVPPPVGALPPPGGAPPAPAPAAAPAPLHARLYTHPYRRVRTLYACLGESEGELSFEPNQIITNVAASAEPGWLRGTLNGKSGLVPENYVEPLP</sequence>
<dbReference type="EMBL" id="CM046115">
    <property type="protein sequence ID" value="KAI8440754.1"/>
    <property type="molecule type" value="Genomic_DNA"/>
</dbReference>
<reference evidence="1 2" key="1">
    <citation type="journal article" date="2022" name="Genome Biol. Evol.">
        <title>The Spruce Budworm Genome: Reconstructing the Evolutionary History of Antifreeze Proteins.</title>
        <authorList>
            <person name="Beliveau C."/>
            <person name="Gagne P."/>
            <person name="Picq S."/>
            <person name="Vernygora O."/>
            <person name="Keeling C.I."/>
            <person name="Pinkney K."/>
            <person name="Doucet D."/>
            <person name="Wen F."/>
            <person name="Johnston J.S."/>
            <person name="Maaroufi H."/>
            <person name="Boyle B."/>
            <person name="Laroche J."/>
            <person name="Dewar K."/>
            <person name="Juretic N."/>
            <person name="Blackburn G."/>
            <person name="Nisole A."/>
            <person name="Brunet B."/>
            <person name="Brandao M."/>
            <person name="Lumley L."/>
            <person name="Duan J."/>
            <person name="Quan G."/>
            <person name="Lucarotti C.J."/>
            <person name="Roe A.D."/>
            <person name="Sperling F.A.H."/>
            <person name="Levesque R.C."/>
            <person name="Cusson M."/>
        </authorList>
    </citation>
    <scope>NUCLEOTIDE SEQUENCE [LARGE SCALE GENOMIC DNA]</scope>
    <source>
        <strain evidence="1">Glfc:IPQL:Cfum</strain>
    </source>
</reference>
<comment type="caution">
    <text evidence="1">The sequence shown here is derived from an EMBL/GenBank/DDBJ whole genome shotgun (WGS) entry which is preliminary data.</text>
</comment>
<evidence type="ECO:0000313" key="2">
    <source>
        <dbReference type="Proteomes" id="UP001064048"/>
    </source>
</evidence>
<name>A0ACC0KWP9_CHOFU</name>
<gene>
    <name evidence="1" type="ORF">MSG28_009092</name>
</gene>
<organism evidence="1 2">
    <name type="scientific">Choristoneura fumiferana</name>
    <name type="common">Spruce budworm moth</name>
    <name type="synonym">Archips fumiferana</name>
    <dbReference type="NCBI Taxonomy" id="7141"/>
    <lineage>
        <taxon>Eukaryota</taxon>
        <taxon>Metazoa</taxon>
        <taxon>Ecdysozoa</taxon>
        <taxon>Arthropoda</taxon>
        <taxon>Hexapoda</taxon>
        <taxon>Insecta</taxon>
        <taxon>Pterygota</taxon>
        <taxon>Neoptera</taxon>
        <taxon>Endopterygota</taxon>
        <taxon>Lepidoptera</taxon>
        <taxon>Glossata</taxon>
        <taxon>Ditrysia</taxon>
        <taxon>Tortricoidea</taxon>
        <taxon>Tortricidae</taxon>
        <taxon>Tortricinae</taxon>
        <taxon>Choristoneura</taxon>
    </lineage>
</organism>